<dbReference type="AlphaFoldDB" id="A0A1T5KZ64"/>
<evidence type="ECO:0000256" key="11">
    <source>
        <dbReference type="SAM" id="MobiDB-lite"/>
    </source>
</evidence>
<dbReference type="PANTHER" id="PTHR20881">
    <property type="entry name" value="3-METHYL-2-OXOBUTANOATE HYDROXYMETHYLTRANSFERASE"/>
    <property type="match status" value="1"/>
</dbReference>
<feature type="binding site" evidence="7 9">
    <location>
        <position position="137"/>
    </location>
    <ligand>
        <name>3-methyl-2-oxobutanoate</name>
        <dbReference type="ChEBI" id="CHEBI:11851"/>
    </ligand>
</feature>
<feature type="region of interest" description="Disordered" evidence="11">
    <location>
        <begin position="1"/>
        <end position="22"/>
    </location>
</feature>
<comment type="subcellular location">
    <subcellularLocation>
        <location evidence="7">Cytoplasm</location>
    </subcellularLocation>
</comment>
<sequence length="289" mass="30497">MSNPGHDTTTDTAVSSPAADLTRRRRVRVHHLAEAKERGEKLTMLTAYDAVTARIFDAAGLDLLLVGDSIGNTMHGHTTTLPVTLDDMIPPARAVARAAEHALVVVDLPFGTYEAGPEQALASGVRVMKQTGAAAIKLEGGRRSAAQIRALTDAGIPVVGHLGFTPQSENILGGPRVQGRGDDAAEALCEDALAVQEAGAVAVVLEMVPVEVAARATEILRIPTIGIGAGPRVDGQVLVWTDMAGMTDWSPRFARRFAEVGNLLRQAAQDYADEVRGGTFPDAAHSFER</sequence>
<dbReference type="SUPFAM" id="SSF51621">
    <property type="entry name" value="Phosphoenolpyruvate/pyruvate domain"/>
    <property type="match status" value="1"/>
</dbReference>
<dbReference type="PANTHER" id="PTHR20881:SF0">
    <property type="entry name" value="3-METHYL-2-OXOBUTANOATE HYDROXYMETHYLTRANSFERASE"/>
    <property type="match status" value="1"/>
</dbReference>
<dbReference type="GO" id="GO:0003864">
    <property type="term" value="F:3-methyl-2-oxobutanoate hydroxymethyltransferase activity"/>
    <property type="evidence" value="ECO:0007669"/>
    <property type="project" value="UniProtKB-UniRule"/>
</dbReference>
<name>A0A1T5KZ64_9MICO</name>
<comment type="subunit">
    <text evidence="3 7">Homodecamer; pentamer of dimers.</text>
</comment>
<dbReference type="Proteomes" id="UP000189777">
    <property type="component" value="Unassembled WGS sequence"/>
</dbReference>
<dbReference type="GO" id="GO:0032259">
    <property type="term" value="P:methylation"/>
    <property type="evidence" value="ECO:0007669"/>
    <property type="project" value="UniProtKB-KW"/>
</dbReference>
<dbReference type="HAMAP" id="MF_00156">
    <property type="entry name" value="PanB"/>
    <property type="match status" value="1"/>
</dbReference>
<evidence type="ECO:0000256" key="10">
    <source>
        <dbReference type="PIRSR" id="PIRSR000388-3"/>
    </source>
</evidence>
<protein>
    <recommendedName>
        <fullName evidence="7">3-methyl-2-oxobutanoate hydroxymethyltransferase</fullName>
        <ecNumber evidence="7">2.1.2.11</ecNumber>
    </recommendedName>
    <alternativeName>
        <fullName evidence="7">Ketopantoate hydroxymethyltransferase</fullName>
        <shortName evidence="7">KPHMT</shortName>
    </alternativeName>
</protein>
<dbReference type="EMBL" id="FUZQ01000004">
    <property type="protein sequence ID" value="SKC69001.1"/>
    <property type="molecule type" value="Genomic_DNA"/>
</dbReference>
<feature type="binding site" evidence="7 10">
    <location>
        <position position="139"/>
    </location>
    <ligand>
        <name>Mg(2+)</name>
        <dbReference type="ChEBI" id="CHEBI:18420"/>
    </ligand>
</feature>
<dbReference type="NCBIfam" id="TIGR00222">
    <property type="entry name" value="panB"/>
    <property type="match status" value="1"/>
</dbReference>
<keyword evidence="13" id="KW-1185">Reference proteome</keyword>
<reference evidence="12 13" key="1">
    <citation type="submission" date="2017-02" db="EMBL/GenBank/DDBJ databases">
        <authorList>
            <person name="Peterson S.W."/>
        </authorList>
    </citation>
    <scope>NUCLEOTIDE SEQUENCE [LARGE SCALE GENOMIC DNA]</scope>
    <source>
        <strain evidence="12 13">DSM 21481</strain>
    </source>
</reference>
<feature type="binding site" evidence="7 10">
    <location>
        <position position="107"/>
    </location>
    <ligand>
        <name>Mg(2+)</name>
        <dbReference type="ChEBI" id="CHEBI:18420"/>
    </ligand>
</feature>
<dbReference type="CDD" id="cd06557">
    <property type="entry name" value="KPHMT-like"/>
    <property type="match status" value="1"/>
</dbReference>
<evidence type="ECO:0000256" key="7">
    <source>
        <dbReference type="HAMAP-Rule" id="MF_00156"/>
    </source>
</evidence>
<evidence type="ECO:0000256" key="6">
    <source>
        <dbReference type="ARBA" id="ARBA00056497"/>
    </source>
</evidence>
<feature type="binding site" evidence="7 10">
    <location>
        <position position="68"/>
    </location>
    <ligand>
        <name>Mg(2+)</name>
        <dbReference type="ChEBI" id="CHEBI:18420"/>
    </ligand>
</feature>
<dbReference type="GO" id="GO:0008168">
    <property type="term" value="F:methyltransferase activity"/>
    <property type="evidence" value="ECO:0007669"/>
    <property type="project" value="UniProtKB-KW"/>
</dbReference>
<gene>
    <name evidence="7" type="primary">panB</name>
    <name evidence="12" type="ORF">SAMN04324258_2675</name>
</gene>
<feature type="binding site" evidence="7 9">
    <location>
        <begin position="68"/>
        <end position="69"/>
    </location>
    <ligand>
        <name>3-methyl-2-oxobutanoate</name>
        <dbReference type="ChEBI" id="CHEBI:11851"/>
    </ligand>
</feature>
<evidence type="ECO:0000256" key="5">
    <source>
        <dbReference type="ARBA" id="ARBA00022679"/>
    </source>
</evidence>
<evidence type="ECO:0000313" key="13">
    <source>
        <dbReference type="Proteomes" id="UP000189777"/>
    </source>
</evidence>
<dbReference type="InterPro" id="IPR040442">
    <property type="entry name" value="Pyrv_kinase-like_dom_sf"/>
</dbReference>
<dbReference type="NCBIfam" id="NF001452">
    <property type="entry name" value="PRK00311.1"/>
    <property type="match status" value="1"/>
</dbReference>
<proteinExistence type="inferred from homology"/>
<dbReference type="GO" id="GO:0000287">
    <property type="term" value="F:magnesium ion binding"/>
    <property type="evidence" value="ECO:0007669"/>
    <property type="project" value="TreeGrafter"/>
</dbReference>
<dbReference type="InterPro" id="IPR015813">
    <property type="entry name" value="Pyrv/PenolPyrv_kinase-like_dom"/>
</dbReference>
<feature type="compositionally biased region" description="Polar residues" evidence="11">
    <location>
        <begin position="1"/>
        <end position="15"/>
    </location>
</feature>
<keyword evidence="4 7" id="KW-0566">Pantothenate biosynthesis</keyword>
<dbReference type="FunFam" id="3.20.20.60:FF:000003">
    <property type="entry name" value="3-methyl-2-oxobutanoate hydroxymethyltransferase"/>
    <property type="match status" value="1"/>
</dbReference>
<keyword evidence="7 10" id="KW-0479">Metal-binding</keyword>
<evidence type="ECO:0000256" key="3">
    <source>
        <dbReference type="ARBA" id="ARBA00011424"/>
    </source>
</evidence>
<feature type="binding site" evidence="7 9">
    <location>
        <position position="107"/>
    </location>
    <ligand>
        <name>3-methyl-2-oxobutanoate</name>
        <dbReference type="ChEBI" id="CHEBI:11851"/>
    </ligand>
</feature>
<dbReference type="InterPro" id="IPR003700">
    <property type="entry name" value="Pantoate_hydroxy_MeTrfase"/>
</dbReference>
<dbReference type="PIRSF" id="PIRSF000388">
    <property type="entry name" value="Pantoate_hydroxy_MeTrfase"/>
    <property type="match status" value="1"/>
</dbReference>
<evidence type="ECO:0000313" key="12">
    <source>
        <dbReference type="EMBL" id="SKC69001.1"/>
    </source>
</evidence>
<dbReference type="Pfam" id="PF02548">
    <property type="entry name" value="Pantoate_transf"/>
    <property type="match status" value="1"/>
</dbReference>
<dbReference type="OrthoDB" id="9781789at2"/>
<dbReference type="RefSeq" id="WP_079574944.1">
    <property type="nucleotide sequence ID" value="NZ_FUZQ01000004.1"/>
</dbReference>
<dbReference type="UniPathway" id="UPA00028">
    <property type="reaction ID" value="UER00003"/>
</dbReference>
<keyword evidence="7 10" id="KW-0460">Magnesium</keyword>
<evidence type="ECO:0000256" key="9">
    <source>
        <dbReference type="PIRSR" id="PIRSR000388-2"/>
    </source>
</evidence>
<evidence type="ECO:0000256" key="1">
    <source>
        <dbReference type="ARBA" id="ARBA00005033"/>
    </source>
</evidence>
<comment type="pathway">
    <text evidence="1 7">Cofactor biosynthesis; (R)-pantothenate biosynthesis; (R)-pantoate from 3-methyl-2-oxobutanoate: step 1/2.</text>
</comment>
<keyword evidence="7" id="KW-0963">Cytoplasm</keyword>
<accession>A0A1T5KZ64</accession>
<keyword evidence="5 7" id="KW-0808">Transferase</keyword>
<comment type="function">
    <text evidence="6 7">Catalyzes the reversible reaction in which hydroxymethyl group from 5,10-methylenetetrahydrofolate is transferred onto alpha-ketoisovalerate to form ketopantoate.</text>
</comment>
<keyword evidence="12" id="KW-0489">Methyltransferase</keyword>
<evidence type="ECO:0000256" key="4">
    <source>
        <dbReference type="ARBA" id="ARBA00022655"/>
    </source>
</evidence>
<organism evidence="12 13">
    <name type="scientific">Krasilnikoviella flava</name>
    <dbReference type="NCBI Taxonomy" id="526729"/>
    <lineage>
        <taxon>Bacteria</taxon>
        <taxon>Bacillati</taxon>
        <taxon>Actinomycetota</taxon>
        <taxon>Actinomycetes</taxon>
        <taxon>Micrococcales</taxon>
        <taxon>Promicromonosporaceae</taxon>
        <taxon>Krasilnikoviella</taxon>
    </lineage>
</organism>
<dbReference type="GO" id="GO:0005737">
    <property type="term" value="C:cytoplasm"/>
    <property type="evidence" value="ECO:0007669"/>
    <property type="project" value="UniProtKB-SubCell"/>
</dbReference>
<comment type="catalytic activity">
    <reaction evidence="7">
        <text>(6R)-5,10-methylene-5,6,7,8-tetrahydrofolate + 3-methyl-2-oxobutanoate + H2O = 2-dehydropantoate + (6S)-5,6,7,8-tetrahydrofolate</text>
        <dbReference type="Rhea" id="RHEA:11824"/>
        <dbReference type="ChEBI" id="CHEBI:11561"/>
        <dbReference type="ChEBI" id="CHEBI:11851"/>
        <dbReference type="ChEBI" id="CHEBI:15377"/>
        <dbReference type="ChEBI" id="CHEBI:15636"/>
        <dbReference type="ChEBI" id="CHEBI:57453"/>
        <dbReference type="EC" id="2.1.2.11"/>
    </reaction>
</comment>
<comment type="cofactor">
    <cofactor evidence="7 10">
        <name>Mg(2+)</name>
        <dbReference type="ChEBI" id="CHEBI:18420"/>
    </cofactor>
    <text evidence="7 10">Binds 1 Mg(2+) ion per subunit.</text>
</comment>
<evidence type="ECO:0000256" key="8">
    <source>
        <dbReference type="PIRSR" id="PIRSR000388-1"/>
    </source>
</evidence>
<dbReference type="Gene3D" id="3.20.20.60">
    <property type="entry name" value="Phosphoenolpyruvate-binding domains"/>
    <property type="match status" value="1"/>
</dbReference>
<dbReference type="GO" id="GO:0015940">
    <property type="term" value="P:pantothenate biosynthetic process"/>
    <property type="evidence" value="ECO:0007669"/>
    <property type="project" value="UniProtKB-UniRule"/>
</dbReference>
<evidence type="ECO:0000256" key="2">
    <source>
        <dbReference type="ARBA" id="ARBA00008676"/>
    </source>
</evidence>
<dbReference type="EC" id="2.1.2.11" evidence="7"/>
<dbReference type="STRING" id="526729.SAMN04324258_2675"/>
<feature type="active site" description="Proton acceptor" evidence="7 8">
    <location>
        <position position="206"/>
    </location>
</feature>
<comment type="similarity">
    <text evidence="2 7">Belongs to the PanB family.</text>
</comment>